<comment type="similarity">
    <text evidence="1 7">Belongs to the tubulin family.</text>
</comment>
<dbReference type="GO" id="GO:0016787">
    <property type="term" value="F:hydrolase activity"/>
    <property type="evidence" value="ECO:0007669"/>
    <property type="project" value="UniProtKB-KW"/>
</dbReference>
<evidence type="ECO:0000256" key="7">
    <source>
        <dbReference type="RuleBase" id="RU000352"/>
    </source>
</evidence>
<dbReference type="PRINTS" id="PR01161">
    <property type="entry name" value="TUBULIN"/>
</dbReference>
<dbReference type="GO" id="GO:0007017">
    <property type="term" value="P:microtubule-based process"/>
    <property type="evidence" value="ECO:0007669"/>
    <property type="project" value="InterPro"/>
</dbReference>
<dbReference type="InterPro" id="IPR023123">
    <property type="entry name" value="Tubulin_C"/>
</dbReference>
<keyword evidence="5 7" id="KW-0342">GTP-binding</keyword>
<dbReference type="PANTHER" id="PTHR11588">
    <property type="entry name" value="TUBULIN"/>
    <property type="match status" value="1"/>
</dbReference>
<evidence type="ECO:0000256" key="3">
    <source>
        <dbReference type="ARBA" id="ARBA00022741"/>
    </source>
</evidence>
<comment type="catalytic activity">
    <reaction evidence="6">
        <text>GTP + H2O = GDP + phosphate + H(+)</text>
        <dbReference type="Rhea" id="RHEA:19669"/>
        <dbReference type="ChEBI" id="CHEBI:15377"/>
        <dbReference type="ChEBI" id="CHEBI:15378"/>
        <dbReference type="ChEBI" id="CHEBI:37565"/>
        <dbReference type="ChEBI" id="CHEBI:43474"/>
        <dbReference type="ChEBI" id="CHEBI:58189"/>
    </reaction>
    <physiologicalReaction direction="left-to-right" evidence="6">
        <dbReference type="Rhea" id="RHEA:19670"/>
    </physiologicalReaction>
</comment>
<dbReference type="SUPFAM" id="SSF55307">
    <property type="entry name" value="Tubulin C-terminal domain-like"/>
    <property type="match status" value="1"/>
</dbReference>
<dbReference type="Gene3D" id="3.30.1330.20">
    <property type="entry name" value="Tubulin/FtsZ, C-terminal domain"/>
    <property type="match status" value="1"/>
</dbReference>
<dbReference type="GO" id="GO:0005525">
    <property type="term" value="F:GTP binding"/>
    <property type="evidence" value="ECO:0007669"/>
    <property type="project" value="UniProtKB-UniRule"/>
</dbReference>
<evidence type="ECO:0000259" key="8">
    <source>
        <dbReference type="SMART" id="SM00864"/>
    </source>
</evidence>
<comment type="caution">
    <text evidence="9">The sequence shown here is derived from an EMBL/GenBank/DDBJ whole genome shotgun (WGS) entry which is preliminary data.</text>
</comment>
<dbReference type="InterPro" id="IPR003008">
    <property type="entry name" value="Tubulin_FtsZ_GTPase"/>
</dbReference>
<comment type="subunit">
    <text evidence="7">Dimer of alpha and beta chains. A typical microtubule is a hollow water-filled tube with an outer diameter of 25 nm and an inner diameter of 15 nM. Alpha-beta heterodimers associate head-to-tail to form protofilaments running lengthwise along the microtubule wall with the beta-tubulin subunit facing the microtubule plus end conferring a structural polarity. Microtubules usually have 13 protofilaments but different protofilament numbers can be found in some organisms and specialized cells.</text>
</comment>
<dbReference type="SUPFAM" id="SSF52490">
    <property type="entry name" value="Tubulin nucleotide-binding domain-like"/>
    <property type="match status" value="1"/>
</dbReference>
<dbReference type="InterPro" id="IPR017975">
    <property type="entry name" value="Tubulin_CS"/>
</dbReference>
<dbReference type="PROSITE" id="PS00227">
    <property type="entry name" value="TUBULIN"/>
    <property type="match status" value="1"/>
</dbReference>
<evidence type="ECO:0000313" key="10">
    <source>
        <dbReference type="Proteomes" id="UP000466442"/>
    </source>
</evidence>
<name>A0A8S9X4K8_APOLU</name>
<accession>A0A8S9X4K8</accession>
<dbReference type="InterPro" id="IPR018316">
    <property type="entry name" value="Tubulin/FtsZ_2-layer-sand-dom"/>
</dbReference>
<keyword evidence="3 7" id="KW-0547">Nucleotide-binding</keyword>
<dbReference type="InterPro" id="IPR000217">
    <property type="entry name" value="Tubulin"/>
</dbReference>
<evidence type="ECO:0000256" key="2">
    <source>
        <dbReference type="ARBA" id="ARBA00022701"/>
    </source>
</evidence>
<gene>
    <name evidence="9" type="ORF">GE061_002270</name>
</gene>
<protein>
    <recommendedName>
        <fullName evidence="7">Tubulin alpha chain</fullName>
    </recommendedName>
</protein>
<dbReference type="Proteomes" id="UP000466442">
    <property type="component" value="Unassembled WGS sequence"/>
</dbReference>
<dbReference type="Gene3D" id="1.10.287.600">
    <property type="entry name" value="Helix hairpin bin"/>
    <property type="match status" value="1"/>
</dbReference>
<dbReference type="InterPro" id="IPR008280">
    <property type="entry name" value="Tub_FtsZ_C"/>
</dbReference>
<dbReference type="OrthoDB" id="10362653at2759"/>
<evidence type="ECO:0000256" key="1">
    <source>
        <dbReference type="ARBA" id="ARBA00009636"/>
    </source>
</evidence>
<evidence type="ECO:0000256" key="4">
    <source>
        <dbReference type="ARBA" id="ARBA00022801"/>
    </source>
</evidence>
<feature type="domain" description="Tubulin/FtsZ GTPase" evidence="8">
    <location>
        <begin position="50"/>
        <end position="247"/>
    </location>
</feature>
<dbReference type="SMART" id="SM00864">
    <property type="entry name" value="Tubulin"/>
    <property type="match status" value="1"/>
</dbReference>
<keyword evidence="10" id="KW-1185">Reference proteome</keyword>
<dbReference type="GO" id="GO:0005200">
    <property type="term" value="F:structural constituent of cytoskeleton"/>
    <property type="evidence" value="ECO:0007669"/>
    <property type="project" value="InterPro"/>
</dbReference>
<sequence length="437" mass="49461">MECISIHTGQTGIQWGLSCWDLFSAEHCLSPEGKIRLSDHIFSTSSLRDFSPFYRETEDGLFKPRALFLDCDDNVLEDPMYGSKLRRVDSPQKVLGTSNCASIFGQGLGHNGDAVLDKSLEAVRRLMEECESPQGLIWYHSLGGGTGSGFTTLLARGIAREYPELKMHEFSLLPGAELTCATTDVYNSLLGLHNSLDMMGCSYLFDSDVLYKTCFNKLHVNNPNHSVLNTILARVVADVTATLRFPSIVNATMEDIEFNLLPIQRMPFPVVCLQPLLHRNAECHDEHFKDLVMSCFERGNQVLNCSPKEDKIIRSCLVLRGFIDMEEVRDGLNALKTDKEFKFVTSFSKTHTTCLLNSKLVDFADNIVSVPRIQVCSLTNSVSISGIFKELTRKFDMMFQQKAFLHWYYSEGMEEDDFNNARDEMETLLVKYQNLEK</sequence>
<dbReference type="EMBL" id="WIXP02000010">
    <property type="protein sequence ID" value="KAF6203932.1"/>
    <property type="molecule type" value="Genomic_DNA"/>
</dbReference>
<dbReference type="Pfam" id="PF03953">
    <property type="entry name" value="Tubulin_C"/>
    <property type="match status" value="1"/>
</dbReference>
<evidence type="ECO:0000256" key="5">
    <source>
        <dbReference type="ARBA" id="ARBA00023134"/>
    </source>
</evidence>
<dbReference type="Pfam" id="PF00091">
    <property type="entry name" value="Tubulin"/>
    <property type="match status" value="1"/>
</dbReference>
<dbReference type="GO" id="GO:0005874">
    <property type="term" value="C:microtubule"/>
    <property type="evidence" value="ECO:0007669"/>
    <property type="project" value="UniProtKB-KW"/>
</dbReference>
<dbReference type="InterPro" id="IPR036525">
    <property type="entry name" value="Tubulin/FtsZ_GTPase_sf"/>
</dbReference>
<organism evidence="9 10">
    <name type="scientific">Apolygus lucorum</name>
    <name type="common">Small green plant bug</name>
    <name type="synonym">Lygocoris lucorum</name>
    <dbReference type="NCBI Taxonomy" id="248454"/>
    <lineage>
        <taxon>Eukaryota</taxon>
        <taxon>Metazoa</taxon>
        <taxon>Ecdysozoa</taxon>
        <taxon>Arthropoda</taxon>
        <taxon>Hexapoda</taxon>
        <taxon>Insecta</taxon>
        <taxon>Pterygota</taxon>
        <taxon>Neoptera</taxon>
        <taxon>Paraneoptera</taxon>
        <taxon>Hemiptera</taxon>
        <taxon>Heteroptera</taxon>
        <taxon>Panheteroptera</taxon>
        <taxon>Cimicomorpha</taxon>
        <taxon>Miridae</taxon>
        <taxon>Mirini</taxon>
        <taxon>Apolygus</taxon>
    </lineage>
</organism>
<evidence type="ECO:0000313" key="9">
    <source>
        <dbReference type="EMBL" id="KAF6203932.1"/>
    </source>
</evidence>
<proteinExistence type="inferred from homology"/>
<keyword evidence="2 7" id="KW-0493">Microtubule</keyword>
<reference evidence="9" key="1">
    <citation type="journal article" date="2021" name="Mol. Ecol. Resour.">
        <title>Apolygus lucorum genome provides insights into omnivorousness and mesophyll feeding.</title>
        <authorList>
            <person name="Liu Y."/>
            <person name="Liu H."/>
            <person name="Wang H."/>
            <person name="Huang T."/>
            <person name="Liu B."/>
            <person name="Yang B."/>
            <person name="Yin L."/>
            <person name="Li B."/>
            <person name="Zhang Y."/>
            <person name="Zhang S."/>
            <person name="Jiang F."/>
            <person name="Zhang X."/>
            <person name="Ren Y."/>
            <person name="Wang B."/>
            <person name="Wang S."/>
            <person name="Lu Y."/>
            <person name="Wu K."/>
            <person name="Fan W."/>
            <person name="Wang G."/>
        </authorList>
    </citation>
    <scope>NUCLEOTIDE SEQUENCE</scope>
    <source>
        <strain evidence="9">12Hb</strain>
    </source>
</reference>
<dbReference type="AlphaFoldDB" id="A0A8S9X4K8"/>
<comment type="function">
    <text evidence="7">Tubulin is the major constituent of microtubules, a cylinder consisting of laterally associated linear protofilaments composed of alpha- and beta-tubulin heterodimers. Microtubules grow by the addition of GTP-tubulin dimers to the microtubule end, where a stabilizing cap forms. Below the cap, tubulin dimers are in GDP-bound state, owing to GTPase activity of alpha-tubulin.</text>
</comment>
<dbReference type="InterPro" id="IPR002452">
    <property type="entry name" value="Alpha_tubulin"/>
</dbReference>
<dbReference type="Gene3D" id="3.40.50.1440">
    <property type="entry name" value="Tubulin/FtsZ, GTPase domain"/>
    <property type="match status" value="1"/>
</dbReference>
<evidence type="ECO:0000256" key="6">
    <source>
        <dbReference type="ARBA" id="ARBA00049117"/>
    </source>
</evidence>
<dbReference type="PRINTS" id="PR01162">
    <property type="entry name" value="ALPHATUBULIN"/>
</dbReference>
<dbReference type="InterPro" id="IPR037103">
    <property type="entry name" value="Tubulin/FtsZ-like_C"/>
</dbReference>
<keyword evidence="4" id="KW-0378">Hydrolase</keyword>